<dbReference type="InterPro" id="IPR011711">
    <property type="entry name" value="GntR_C"/>
</dbReference>
<protein>
    <submittedName>
        <fullName evidence="5">FCD domain-containing protein</fullName>
    </submittedName>
</protein>
<dbReference type="Gene3D" id="1.20.120.530">
    <property type="entry name" value="GntR ligand-binding domain-like"/>
    <property type="match status" value="1"/>
</dbReference>
<evidence type="ECO:0000256" key="3">
    <source>
        <dbReference type="ARBA" id="ARBA00023163"/>
    </source>
</evidence>
<proteinExistence type="predicted"/>
<dbReference type="GO" id="GO:0003700">
    <property type="term" value="F:DNA-binding transcription factor activity"/>
    <property type="evidence" value="ECO:0007669"/>
    <property type="project" value="InterPro"/>
</dbReference>
<keyword evidence="6" id="KW-1185">Reference proteome</keyword>
<dbReference type="KEGG" id="nah:F5544_18385"/>
<sequence length="299" mass="32907">MVGGASLVEAEHIAVELAGLIQAVDRYRQMYRGTGRHDDFSLRSDLLLRSGAGSSLRHRMSECQHSDMTTLPKVPRRGLAHEAADLIRQAIFSGDFPPGAPLREVQLAAALGISRGSVREGLALLEREGLIRGGWHRGTSVIEITARDVEEVYTLRSALDRLAAVTAQAKAGPAQWAELDALVEAMTAELGDAASAPRLLALDIAFHDRIYEAADNDRLNRAWQAVRSQVYLFQTRRVAFGYEHYRERVVDEHRELVALLRGGDREALAHCAEEHVHTARRSLLAHLPPDSSGQKSSTT</sequence>
<dbReference type="Gene3D" id="1.10.10.10">
    <property type="entry name" value="Winged helix-like DNA-binding domain superfamily/Winged helix DNA-binding domain"/>
    <property type="match status" value="1"/>
</dbReference>
<organism evidence="5 6">
    <name type="scientific">Nocardia arthritidis</name>
    <dbReference type="NCBI Taxonomy" id="228602"/>
    <lineage>
        <taxon>Bacteria</taxon>
        <taxon>Bacillati</taxon>
        <taxon>Actinomycetota</taxon>
        <taxon>Actinomycetes</taxon>
        <taxon>Mycobacteriales</taxon>
        <taxon>Nocardiaceae</taxon>
        <taxon>Nocardia</taxon>
    </lineage>
</organism>
<evidence type="ECO:0000256" key="1">
    <source>
        <dbReference type="ARBA" id="ARBA00023015"/>
    </source>
</evidence>
<gene>
    <name evidence="5" type="ORF">F5544_18385</name>
</gene>
<keyword evidence="2" id="KW-0238">DNA-binding</keyword>
<dbReference type="AlphaFoldDB" id="A0A6G9YE94"/>
<dbReference type="Pfam" id="PF07729">
    <property type="entry name" value="FCD"/>
    <property type="match status" value="1"/>
</dbReference>
<dbReference type="EMBL" id="CP046172">
    <property type="protein sequence ID" value="QIS11551.1"/>
    <property type="molecule type" value="Genomic_DNA"/>
</dbReference>
<evidence type="ECO:0000256" key="2">
    <source>
        <dbReference type="ARBA" id="ARBA00023125"/>
    </source>
</evidence>
<dbReference type="SUPFAM" id="SSF46785">
    <property type="entry name" value="Winged helix' DNA-binding domain"/>
    <property type="match status" value="1"/>
</dbReference>
<accession>A0A6G9YE94</accession>
<dbReference type="InterPro" id="IPR036390">
    <property type="entry name" value="WH_DNA-bd_sf"/>
</dbReference>
<evidence type="ECO:0000259" key="4">
    <source>
        <dbReference type="PROSITE" id="PS50949"/>
    </source>
</evidence>
<dbReference type="Pfam" id="PF00392">
    <property type="entry name" value="GntR"/>
    <property type="match status" value="1"/>
</dbReference>
<evidence type="ECO:0000313" key="5">
    <source>
        <dbReference type="EMBL" id="QIS11551.1"/>
    </source>
</evidence>
<dbReference type="Proteomes" id="UP000503540">
    <property type="component" value="Chromosome"/>
</dbReference>
<dbReference type="InterPro" id="IPR008920">
    <property type="entry name" value="TF_FadR/GntR_C"/>
</dbReference>
<keyword evidence="1" id="KW-0805">Transcription regulation</keyword>
<name>A0A6G9YE94_9NOCA</name>
<keyword evidence="3" id="KW-0804">Transcription</keyword>
<dbReference type="SUPFAM" id="SSF48008">
    <property type="entry name" value="GntR ligand-binding domain-like"/>
    <property type="match status" value="1"/>
</dbReference>
<feature type="domain" description="HTH gntR-type" evidence="4">
    <location>
        <begin position="77"/>
        <end position="144"/>
    </location>
</feature>
<dbReference type="PANTHER" id="PTHR43537:SF24">
    <property type="entry name" value="GLUCONATE OPERON TRANSCRIPTIONAL REPRESSOR"/>
    <property type="match status" value="1"/>
</dbReference>
<evidence type="ECO:0000313" key="6">
    <source>
        <dbReference type="Proteomes" id="UP000503540"/>
    </source>
</evidence>
<reference evidence="5 6" key="1">
    <citation type="journal article" date="2019" name="ACS Chem. Biol.">
        <title>Identification and Mobilization of a Cryptic Antibiotic Biosynthesis Gene Locus from a Human-Pathogenic Nocardia Isolate.</title>
        <authorList>
            <person name="Herisse M."/>
            <person name="Ishida K."/>
            <person name="Porter J.L."/>
            <person name="Howden B."/>
            <person name="Hertweck C."/>
            <person name="Stinear T.P."/>
            <person name="Pidot S.J."/>
        </authorList>
    </citation>
    <scope>NUCLEOTIDE SEQUENCE [LARGE SCALE GENOMIC DNA]</scope>
    <source>
        <strain evidence="5 6">AUSMDU00012717</strain>
    </source>
</reference>
<dbReference type="SMART" id="SM00345">
    <property type="entry name" value="HTH_GNTR"/>
    <property type="match status" value="1"/>
</dbReference>
<dbReference type="InterPro" id="IPR036388">
    <property type="entry name" value="WH-like_DNA-bd_sf"/>
</dbReference>
<dbReference type="PANTHER" id="PTHR43537">
    <property type="entry name" value="TRANSCRIPTIONAL REGULATOR, GNTR FAMILY"/>
    <property type="match status" value="1"/>
</dbReference>
<dbReference type="GO" id="GO:0003677">
    <property type="term" value="F:DNA binding"/>
    <property type="evidence" value="ECO:0007669"/>
    <property type="project" value="UniProtKB-KW"/>
</dbReference>
<dbReference type="PROSITE" id="PS50949">
    <property type="entry name" value="HTH_GNTR"/>
    <property type="match status" value="1"/>
</dbReference>
<dbReference type="CDD" id="cd07377">
    <property type="entry name" value="WHTH_GntR"/>
    <property type="match status" value="1"/>
</dbReference>
<dbReference type="SMART" id="SM00895">
    <property type="entry name" value="FCD"/>
    <property type="match status" value="1"/>
</dbReference>
<dbReference type="InterPro" id="IPR000524">
    <property type="entry name" value="Tscrpt_reg_HTH_GntR"/>
</dbReference>